<protein>
    <submittedName>
        <fullName evidence="1">Uncharacterized protein</fullName>
    </submittedName>
</protein>
<reference evidence="1 2" key="1">
    <citation type="journal article" date="2016" name="Nat. Commun.">
        <title>Thousands of microbial genomes shed light on interconnected biogeochemical processes in an aquifer system.</title>
        <authorList>
            <person name="Anantharaman K."/>
            <person name="Brown C.T."/>
            <person name="Hug L.A."/>
            <person name="Sharon I."/>
            <person name="Castelle C.J."/>
            <person name="Probst A.J."/>
            <person name="Thomas B.C."/>
            <person name="Singh A."/>
            <person name="Wilkins M.J."/>
            <person name="Karaoz U."/>
            <person name="Brodie E.L."/>
            <person name="Williams K.H."/>
            <person name="Hubbard S.S."/>
            <person name="Banfield J.F."/>
        </authorList>
    </citation>
    <scope>NUCLEOTIDE SEQUENCE [LARGE SCALE GENOMIC DNA]</scope>
</reference>
<organism evidence="1 2">
    <name type="scientific">candidate division Kazan bacterium RIFCSPLOWO2_01_FULL_45_19</name>
    <dbReference type="NCBI Taxonomy" id="1798538"/>
    <lineage>
        <taxon>Bacteria</taxon>
        <taxon>Bacteria division Kazan-3B-28</taxon>
    </lineage>
</organism>
<evidence type="ECO:0000313" key="2">
    <source>
        <dbReference type="Proteomes" id="UP000178085"/>
    </source>
</evidence>
<gene>
    <name evidence="1" type="ORF">A3K51_02055</name>
</gene>
<comment type="caution">
    <text evidence="1">The sequence shown here is derived from an EMBL/GenBank/DDBJ whole genome shotgun (WGS) entry which is preliminary data.</text>
</comment>
<sequence>MSRAITPNSQGVREKLKKLYYPLVFMAITNDIEDAPLLKQLLANRATRTSATASRVFNNHYKKQVRGGELFNIAIKKTELILYHFVCERELDDYISSHVTSDSSVKKKIKKLLLKTANFYGKIEFAREELRLDTPLVTKLKDLNQWRNDILHNNTLTNEAQEKMYSHFWAIVTRLNTPPATDQHTRATHNPKHYK</sequence>
<evidence type="ECO:0000313" key="1">
    <source>
        <dbReference type="EMBL" id="OGB73609.1"/>
    </source>
</evidence>
<proteinExistence type="predicted"/>
<name>A0A1F4NQ74_UNCK3</name>
<dbReference type="Proteomes" id="UP000178085">
    <property type="component" value="Unassembled WGS sequence"/>
</dbReference>
<dbReference type="EMBL" id="METD01000001">
    <property type="protein sequence ID" value="OGB73609.1"/>
    <property type="molecule type" value="Genomic_DNA"/>
</dbReference>
<accession>A0A1F4NQ74</accession>
<dbReference type="AlphaFoldDB" id="A0A1F4NQ74"/>